<gene>
    <name evidence="6" type="ORF">CTheo_7246</name>
</gene>
<dbReference type="InterPro" id="IPR056884">
    <property type="entry name" value="NPHP3-like_N"/>
</dbReference>
<dbReference type="InterPro" id="IPR050349">
    <property type="entry name" value="WD_LIS1/nudF_dynein_reg"/>
</dbReference>
<dbReference type="PROSITE" id="PS50082">
    <property type="entry name" value="WD_REPEATS_2"/>
    <property type="match status" value="12"/>
</dbReference>
<feature type="repeat" description="WD" evidence="3">
    <location>
        <begin position="855"/>
        <end position="896"/>
    </location>
</feature>
<dbReference type="InterPro" id="IPR036322">
    <property type="entry name" value="WD40_repeat_dom_sf"/>
</dbReference>
<feature type="repeat" description="WD" evidence="3">
    <location>
        <begin position="1068"/>
        <end position="1100"/>
    </location>
</feature>
<evidence type="ECO:0000313" key="6">
    <source>
        <dbReference type="EMBL" id="KAB5589312.1"/>
    </source>
</evidence>
<feature type="repeat" description="WD" evidence="3">
    <location>
        <begin position="982"/>
        <end position="1023"/>
    </location>
</feature>
<evidence type="ECO:0000256" key="2">
    <source>
        <dbReference type="ARBA" id="ARBA00022737"/>
    </source>
</evidence>
<dbReference type="GO" id="GO:0035097">
    <property type="term" value="C:histone methyltransferase complex"/>
    <property type="evidence" value="ECO:0007669"/>
    <property type="project" value="UniProtKB-ARBA"/>
</dbReference>
<reference evidence="6 7" key="1">
    <citation type="journal article" date="2019" name="Fungal Biol. Biotechnol.">
        <title>Draft genome sequence of fastidious pathogen Ceratobasidium theobromae, which causes vascular-streak dieback in Theobroma cacao.</title>
        <authorList>
            <person name="Ali S.S."/>
            <person name="Asman A."/>
            <person name="Shao J."/>
            <person name="Firmansyah A.P."/>
            <person name="Susilo A.W."/>
            <person name="Rosmana A."/>
            <person name="McMahon P."/>
            <person name="Junaid M."/>
            <person name="Guest D."/>
            <person name="Kheng T.Y."/>
            <person name="Meinhardt L.W."/>
            <person name="Bailey B.A."/>
        </authorList>
    </citation>
    <scope>NUCLEOTIDE SEQUENCE [LARGE SCALE GENOMIC DNA]</scope>
    <source>
        <strain evidence="6 7">CT2</strain>
    </source>
</reference>
<evidence type="ECO:0000256" key="3">
    <source>
        <dbReference type="PROSITE-ProRule" id="PRU00221"/>
    </source>
</evidence>
<feature type="repeat" description="WD" evidence="3">
    <location>
        <begin position="1111"/>
        <end position="1152"/>
    </location>
</feature>
<dbReference type="Gene3D" id="3.40.50.300">
    <property type="entry name" value="P-loop containing nucleotide triphosphate hydrolases"/>
    <property type="match status" value="1"/>
</dbReference>
<dbReference type="SMART" id="SM00320">
    <property type="entry name" value="WD40"/>
    <property type="match status" value="14"/>
</dbReference>
<dbReference type="PANTHER" id="PTHR44129">
    <property type="entry name" value="WD REPEAT-CONTAINING PROTEIN POP1"/>
    <property type="match status" value="1"/>
</dbReference>
<dbReference type="CDD" id="cd00200">
    <property type="entry name" value="WD40"/>
    <property type="match status" value="2"/>
</dbReference>
<dbReference type="PROSITE" id="PS50294">
    <property type="entry name" value="WD_REPEATS_REGION"/>
    <property type="match status" value="12"/>
</dbReference>
<dbReference type="InterPro" id="IPR027417">
    <property type="entry name" value="P-loop_NTPase"/>
</dbReference>
<keyword evidence="7" id="KW-1185">Reference proteome</keyword>
<dbReference type="PRINTS" id="PR00320">
    <property type="entry name" value="GPROTEINBRPT"/>
</dbReference>
<evidence type="ECO:0000256" key="4">
    <source>
        <dbReference type="SAM" id="MobiDB-lite"/>
    </source>
</evidence>
<dbReference type="InterPro" id="IPR015943">
    <property type="entry name" value="WD40/YVTN_repeat-like_dom_sf"/>
</dbReference>
<comment type="caution">
    <text evidence="6">The sequence shown here is derived from an EMBL/GenBank/DDBJ whole genome shotgun (WGS) entry which is preliminary data.</text>
</comment>
<feature type="repeat" description="WD" evidence="3">
    <location>
        <begin position="1244"/>
        <end position="1285"/>
    </location>
</feature>
<dbReference type="EMBL" id="SSOP01000288">
    <property type="protein sequence ID" value="KAB5589312.1"/>
    <property type="molecule type" value="Genomic_DNA"/>
</dbReference>
<organism evidence="6 7">
    <name type="scientific">Ceratobasidium theobromae</name>
    <dbReference type="NCBI Taxonomy" id="1582974"/>
    <lineage>
        <taxon>Eukaryota</taxon>
        <taxon>Fungi</taxon>
        <taxon>Dikarya</taxon>
        <taxon>Basidiomycota</taxon>
        <taxon>Agaricomycotina</taxon>
        <taxon>Agaricomycetes</taxon>
        <taxon>Cantharellales</taxon>
        <taxon>Ceratobasidiaceae</taxon>
        <taxon>Ceratobasidium</taxon>
    </lineage>
</organism>
<name>A0A5N5QC39_9AGAM</name>
<feature type="repeat" description="WD" evidence="3">
    <location>
        <begin position="812"/>
        <end position="853"/>
    </location>
</feature>
<sequence>MEPGQASPTPERPRRRWYQDLGQKDEKKSAMPSHSSDSRPRTPSPPPSTPKPHNKAWVALQATLEGLRNSAKSIPGLHPAIAGLALFLSSFETATRHRQDCQRMISDLHVTLQFLKRHLDASTSTEMTEAIAGIIEAVQEEVSSVGLDQSRGTASRVLTAIRDEEDLLEVSIGDWHATNASQMETRLRDLEPAKLATFNSKLSGEINRRTCTENTRINILLDLNTWSDNPNAEKIFWMDGMAGTGKTTIACTLSDLLQSRGQLAASFFCTRTSPECRDANRIVPTIAYQLARNSTPFRSALGRALEKNPDVVSLNVSAQFDQILKIPLLEVKDKLPNNLVVVIDALDECDDNRVVVQILDALFRFEEDMPIKFFVTSRPEPAIREKMMSPENMSRSIFHLHDIEGSMVQADIELYLQRELEFMSPSPSDVKQLTALADNLFIYAATAVRYIRPGKKSIDPRNRLARVLTANSQLGKMLSHIDSLYSTILSAALDDEDLEPEEKELIQLILRTAVCAREPIPLQTLAALSGASDEGQALAALEPLRSVVHVSEHTGLISTLHASFPDYMFSQDRSDRFFCDPGVHSQLLARRCLEIMKGQLQFNICDLPSSFIPDSEVSDLDARIGKNISPSLFYACRYWAEHLKNAPSSGELHEMIVEFVSQRLLFWMEVLNLKESIVAGARGLLKVQAWLKATGSTPDSIKFATDAYKFVARFVAHPISISTPHIYISALPLCPPSSLVSVHYQKRTQGLIEVKGTAIIRMGQAALASWQTNSEICCVAYSPDGAQVVSGSDDGTICIRNANDGKIMVGPFKGHSEALSSIAFSPDGTRIVSGSYDSTINLWDARDGTPLAGPFKGHTRWVSSVAFSPDGARIVSGSNDCTIRVWLAHDGTPVASPFRGHTHPVTSAKYSPDGTRIASSSDDCTVRLWDANSGTLIHSLEGHSNAVNSVAFSPDGEHLASGSLDWTVRLWNVRNGTPTAELEGHTKSIQSVAYSPNGALVVSGSRDQTIRVWDAHKGTIAYGPFEGHIRTVDSVDFSPDGTQIVSGSADQTICIWNVFDSPPAAIPSRGHSSAILSAEFSPDGVLIASGAGDNTVRVWSALDGTPVAGPFEGHEQPVLLSTFSPDSTHILAAAYDNTFRLWHAHEATLVSGPVHIHNEFIVSAALSFDGSRVVTASNSESDIGNIRMWDLSSGALIAGPFQKGTTKIYSVALSPDGTSIASGHGDGTIGIWNAFDGAEIVAPIQGHSHYVTCVRFSSDGSRIVSAAWDMVIHIWDARNGQLIAGHFEGHAGRVSSVAFSPDGALVVSGSADCTVRLWNSHDGSLVAPPLQGHTGLVNDVGFSPDGLSIISGCEDQTIRVWEILGKSTSMTLADTWDVRDDGWALNDKAEMLFWVPTEIQHYFPRPNNPFTIGPLGSVQVDLDGVLLGEAWSNCWLGA</sequence>
<feature type="repeat" description="WD" evidence="3">
    <location>
        <begin position="1025"/>
        <end position="1058"/>
    </location>
</feature>
<dbReference type="InterPro" id="IPR019775">
    <property type="entry name" value="WD40_repeat_CS"/>
</dbReference>
<evidence type="ECO:0000313" key="7">
    <source>
        <dbReference type="Proteomes" id="UP000383932"/>
    </source>
</evidence>
<dbReference type="InterPro" id="IPR001680">
    <property type="entry name" value="WD40_rpt"/>
</dbReference>
<protein>
    <submittedName>
        <fullName evidence="6">Vegetative incompatibility protein HET-E-1</fullName>
    </submittedName>
</protein>
<dbReference type="InterPro" id="IPR020472">
    <property type="entry name" value="WD40_PAC1"/>
</dbReference>
<feature type="repeat" description="WD" evidence="3">
    <location>
        <begin position="1201"/>
        <end position="1242"/>
    </location>
</feature>
<dbReference type="Pfam" id="PF00400">
    <property type="entry name" value="WD40"/>
    <property type="match status" value="13"/>
</dbReference>
<dbReference type="OrthoDB" id="538223at2759"/>
<feature type="region of interest" description="Disordered" evidence="4">
    <location>
        <begin position="1"/>
        <end position="54"/>
    </location>
</feature>
<dbReference type="SUPFAM" id="SSF50978">
    <property type="entry name" value="WD40 repeat-like"/>
    <property type="match status" value="2"/>
</dbReference>
<proteinExistence type="predicted"/>
<dbReference type="InterPro" id="IPR007111">
    <property type="entry name" value="NACHT_NTPase"/>
</dbReference>
<dbReference type="Pfam" id="PF24883">
    <property type="entry name" value="NPHP3_N"/>
    <property type="match status" value="1"/>
</dbReference>
<keyword evidence="2" id="KW-0677">Repeat</keyword>
<feature type="repeat" description="WD" evidence="3">
    <location>
        <begin position="1287"/>
        <end position="1328"/>
    </location>
</feature>
<evidence type="ECO:0000256" key="1">
    <source>
        <dbReference type="ARBA" id="ARBA00022574"/>
    </source>
</evidence>
<dbReference type="SUPFAM" id="SSF52540">
    <property type="entry name" value="P-loop containing nucleoside triphosphate hydrolases"/>
    <property type="match status" value="1"/>
</dbReference>
<evidence type="ECO:0000259" key="5">
    <source>
        <dbReference type="PROSITE" id="PS50837"/>
    </source>
</evidence>
<feature type="domain" description="NACHT" evidence="5">
    <location>
        <begin position="234"/>
        <end position="379"/>
    </location>
</feature>
<dbReference type="PROSITE" id="PS50837">
    <property type="entry name" value="NACHT"/>
    <property type="match status" value="1"/>
</dbReference>
<feature type="repeat" description="WD" evidence="3">
    <location>
        <begin position="1330"/>
        <end position="1371"/>
    </location>
</feature>
<dbReference type="Proteomes" id="UP000383932">
    <property type="component" value="Unassembled WGS sequence"/>
</dbReference>
<dbReference type="PROSITE" id="PS00678">
    <property type="entry name" value="WD_REPEATS_1"/>
    <property type="match status" value="6"/>
</dbReference>
<dbReference type="FunFam" id="2.130.10.10:FF:000228">
    <property type="entry name" value="COMPASS-like H3K4 histone methylase component WDR5A"/>
    <property type="match status" value="1"/>
</dbReference>
<feature type="repeat" description="WD" evidence="3">
    <location>
        <begin position="898"/>
        <end position="939"/>
    </location>
</feature>
<keyword evidence="1 3" id="KW-0853">WD repeat</keyword>
<dbReference type="Gene3D" id="2.130.10.10">
    <property type="entry name" value="YVTN repeat-like/Quinoprotein amine dehydrogenase"/>
    <property type="match status" value="6"/>
</dbReference>
<accession>A0A5N5QC39</accession>
<feature type="repeat" description="WD" evidence="3">
    <location>
        <begin position="940"/>
        <end position="981"/>
    </location>
</feature>